<dbReference type="InterPro" id="IPR013325">
    <property type="entry name" value="RNA_pol_sigma_r2"/>
</dbReference>
<dbReference type="SUPFAM" id="SSF88946">
    <property type="entry name" value="Sigma2 domain of RNA polymerase sigma factors"/>
    <property type="match status" value="1"/>
</dbReference>
<dbReference type="KEGG" id="maer:DAI18_14870"/>
<dbReference type="PANTHER" id="PTHR30385">
    <property type="entry name" value="SIGMA FACTOR F FLAGELLAR"/>
    <property type="match status" value="1"/>
</dbReference>
<feature type="domain" description="RNA polymerase sigma-70 region 2" evidence="5">
    <location>
        <begin position="33"/>
        <end position="104"/>
    </location>
</feature>
<dbReference type="PRINTS" id="PR00046">
    <property type="entry name" value="SIGMA70FCT"/>
</dbReference>
<keyword evidence="1" id="KW-0805">Transcription regulation</keyword>
<dbReference type="InterPro" id="IPR036388">
    <property type="entry name" value="WH-like_DNA-bd_sf"/>
</dbReference>
<evidence type="ECO:0000259" key="5">
    <source>
        <dbReference type="Pfam" id="PF04542"/>
    </source>
</evidence>
<keyword evidence="4" id="KW-0804">Transcription</keyword>
<evidence type="ECO:0000256" key="3">
    <source>
        <dbReference type="ARBA" id="ARBA00023125"/>
    </source>
</evidence>
<dbReference type="GO" id="GO:0016987">
    <property type="term" value="F:sigma factor activity"/>
    <property type="evidence" value="ECO:0007669"/>
    <property type="project" value="UniProtKB-KW"/>
</dbReference>
<name>A0A2S0PCS6_9NEIS</name>
<dbReference type="Pfam" id="PF04545">
    <property type="entry name" value="Sigma70_r4"/>
    <property type="match status" value="1"/>
</dbReference>
<dbReference type="Proteomes" id="UP000244173">
    <property type="component" value="Chromosome"/>
</dbReference>
<dbReference type="STRING" id="1122240.GCA_000620105_01998"/>
<dbReference type="InterPro" id="IPR014284">
    <property type="entry name" value="RNA_pol_sigma-70_dom"/>
</dbReference>
<evidence type="ECO:0000256" key="1">
    <source>
        <dbReference type="ARBA" id="ARBA00023015"/>
    </source>
</evidence>
<evidence type="ECO:0000259" key="6">
    <source>
        <dbReference type="Pfam" id="PF04545"/>
    </source>
</evidence>
<dbReference type="EMBL" id="CP028519">
    <property type="protein sequence ID" value="AVY95184.1"/>
    <property type="molecule type" value="Genomic_DNA"/>
</dbReference>
<keyword evidence="3" id="KW-0238">DNA-binding</keyword>
<evidence type="ECO:0008006" key="9">
    <source>
        <dbReference type="Google" id="ProtNLM"/>
    </source>
</evidence>
<evidence type="ECO:0000256" key="4">
    <source>
        <dbReference type="ARBA" id="ARBA00023163"/>
    </source>
</evidence>
<evidence type="ECO:0000313" key="7">
    <source>
        <dbReference type="EMBL" id="AVY95184.1"/>
    </source>
</evidence>
<accession>A0A2S0PCS6</accession>
<dbReference type="Pfam" id="PF04542">
    <property type="entry name" value="Sigma70_r2"/>
    <property type="match status" value="1"/>
</dbReference>
<dbReference type="CDD" id="cd06171">
    <property type="entry name" value="Sigma70_r4"/>
    <property type="match status" value="1"/>
</dbReference>
<dbReference type="Gene3D" id="1.10.1740.10">
    <property type="match status" value="1"/>
</dbReference>
<sequence length="238" mass="26559">MTGRRDDRSWADVPVALWTGFYASGDSTLRRRLVEHYLPWVRILAAGAYARQFMPSLAFMDFYQSGVAGLLEAVDRFDPGRGVDFKTFATRRIHGEMANAITQATEADRQYRVRQRYLQSPAVIPDAERPFAQLMSRSIGLAIAYMLEGTGMYLASGADDEARAPPAACLQQQWRTLLLAAVGRLTPQQQRVIRLHYLGGMPFADIAVALDLSAGRVAQLHRQALAVLRQHLPDIGDR</sequence>
<evidence type="ECO:0000256" key="2">
    <source>
        <dbReference type="ARBA" id="ARBA00023082"/>
    </source>
</evidence>
<keyword evidence="2" id="KW-0731">Sigma factor</keyword>
<dbReference type="GO" id="GO:0003677">
    <property type="term" value="F:DNA binding"/>
    <property type="evidence" value="ECO:0007669"/>
    <property type="project" value="UniProtKB-KW"/>
</dbReference>
<reference evidence="7 8" key="1">
    <citation type="submission" date="2018-04" db="EMBL/GenBank/DDBJ databases">
        <title>Denitrifier Microvirgula.</title>
        <authorList>
            <person name="Anderson E."/>
            <person name="Jang J."/>
            <person name="Ishii S."/>
        </authorList>
    </citation>
    <scope>NUCLEOTIDE SEQUENCE [LARGE SCALE GENOMIC DNA]</scope>
    <source>
        <strain evidence="7 8">BE2.4</strain>
    </source>
</reference>
<dbReference type="Gene3D" id="1.10.10.10">
    <property type="entry name" value="Winged helix-like DNA-binding domain superfamily/Winged helix DNA-binding domain"/>
    <property type="match status" value="1"/>
</dbReference>
<dbReference type="InterPro" id="IPR007630">
    <property type="entry name" value="RNA_pol_sigma70_r4"/>
</dbReference>
<dbReference type="AlphaFoldDB" id="A0A2S0PCS6"/>
<organism evidence="7 8">
    <name type="scientific">Microvirgula aerodenitrificans</name>
    <dbReference type="NCBI Taxonomy" id="57480"/>
    <lineage>
        <taxon>Bacteria</taxon>
        <taxon>Pseudomonadati</taxon>
        <taxon>Pseudomonadota</taxon>
        <taxon>Betaproteobacteria</taxon>
        <taxon>Neisseriales</taxon>
        <taxon>Aquaspirillaceae</taxon>
        <taxon>Microvirgula</taxon>
    </lineage>
</organism>
<dbReference type="NCBIfam" id="TIGR02937">
    <property type="entry name" value="sigma70-ECF"/>
    <property type="match status" value="1"/>
</dbReference>
<gene>
    <name evidence="7" type="ORF">DAI18_14870</name>
</gene>
<dbReference type="InterPro" id="IPR013324">
    <property type="entry name" value="RNA_pol_sigma_r3/r4-like"/>
</dbReference>
<protein>
    <recommendedName>
        <fullName evidence="9">Flagellar biosynthesis protein FliA</fullName>
    </recommendedName>
</protein>
<dbReference type="InterPro" id="IPR007627">
    <property type="entry name" value="RNA_pol_sigma70_r2"/>
</dbReference>
<dbReference type="SUPFAM" id="SSF88659">
    <property type="entry name" value="Sigma3 and sigma4 domains of RNA polymerase sigma factors"/>
    <property type="match status" value="1"/>
</dbReference>
<dbReference type="InterPro" id="IPR000943">
    <property type="entry name" value="RNA_pol_sigma70"/>
</dbReference>
<keyword evidence="8" id="KW-1185">Reference proteome</keyword>
<evidence type="ECO:0000313" key="8">
    <source>
        <dbReference type="Proteomes" id="UP000244173"/>
    </source>
</evidence>
<dbReference type="GO" id="GO:0006352">
    <property type="term" value="P:DNA-templated transcription initiation"/>
    <property type="evidence" value="ECO:0007669"/>
    <property type="project" value="InterPro"/>
</dbReference>
<feature type="domain" description="RNA polymerase sigma-70 region 4" evidence="6">
    <location>
        <begin position="183"/>
        <end position="230"/>
    </location>
</feature>
<dbReference type="PANTHER" id="PTHR30385:SF8">
    <property type="entry name" value="RNA POLYMERASE SIGMA-E FACTOR"/>
    <property type="match status" value="1"/>
</dbReference>
<proteinExistence type="predicted"/>